<dbReference type="RefSeq" id="WP_342627688.1">
    <property type="nucleotide sequence ID" value="NZ_CP152276.1"/>
</dbReference>
<protein>
    <submittedName>
        <fullName evidence="2">DUF2474 domain-containing protein</fullName>
    </submittedName>
</protein>
<dbReference type="Pfam" id="PF10617">
    <property type="entry name" value="DUF2474"/>
    <property type="match status" value="1"/>
</dbReference>
<keyword evidence="1" id="KW-0472">Membrane</keyword>
<keyword evidence="3" id="KW-1185">Reference proteome</keyword>
<keyword evidence="1" id="KW-1133">Transmembrane helix</keyword>
<sequence length="49" mass="5278">MTRTEGIAMRRPWVKRLGWLVAIWGASVLALGVLATLMHLLMAAAGMVG</sequence>
<proteinExistence type="predicted"/>
<name>A0ABZ3D281_9PROT</name>
<evidence type="ECO:0000313" key="2">
    <source>
        <dbReference type="EMBL" id="XAE41856.1"/>
    </source>
</evidence>
<keyword evidence="1" id="KW-0812">Transmembrane</keyword>
<evidence type="ECO:0000256" key="1">
    <source>
        <dbReference type="SAM" id="Phobius"/>
    </source>
</evidence>
<dbReference type="Proteomes" id="UP001449795">
    <property type="component" value="Chromosome"/>
</dbReference>
<organism evidence="2 3">
    <name type="scientific">Nguyenibacter vanlangensis</name>
    <dbReference type="NCBI Taxonomy" id="1216886"/>
    <lineage>
        <taxon>Bacteria</taxon>
        <taxon>Pseudomonadati</taxon>
        <taxon>Pseudomonadota</taxon>
        <taxon>Alphaproteobacteria</taxon>
        <taxon>Acetobacterales</taxon>
        <taxon>Acetobacteraceae</taxon>
        <taxon>Nguyenibacter</taxon>
    </lineage>
</organism>
<dbReference type="InterPro" id="IPR018895">
    <property type="entry name" value="DUF2474"/>
</dbReference>
<evidence type="ECO:0000313" key="3">
    <source>
        <dbReference type="Proteomes" id="UP001449795"/>
    </source>
</evidence>
<accession>A0ABZ3D281</accession>
<dbReference type="EMBL" id="CP152276">
    <property type="protein sequence ID" value="XAE41856.1"/>
    <property type="molecule type" value="Genomic_DNA"/>
</dbReference>
<reference evidence="2 3" key="1">
    <citation type="submission" date="2024-04" db="EMBL/GenBank/DDBJ databases">
        <title>Complete genome sequence of Nguyenibacter vanlangesis HBCM-1154, a strain capable of nitrogen fixation, IAA production, and phosphorus solubilization isolated from sugarcane soil.</title>
        <authorList>
            <person name="MY HANH P."/>
        </authorList>
    </citation>
    <scope>NUCLEOTIDE SEQUENCE [LARGE SCALE GENOMIC DNA]</scope>
    <source>
        <strain evidence="2 3">HBCM 1154</strain>
    </source>
</reference>
<gene>
    <name evidence="2" type="ORF">AAC691_16475</name>
</gene>
<feature type="transmembrane region" description="Helical" evidence="1">
    <location>
        <begin position="21"/>
        <end position="48"/>
    </location>
</feature>